<dbReference type="PANTHER" id="PTHR14969:SF13">
    <property type="entry name" value="AT30094P"/>
    <property type="match status" value="1"/>
</dbReference>
<dbReference type="PANTHER" id="PTHR14969">
    <property type="entry name" value="SPHINGOSINE-1-PHOSPHATE PHOSPHOHYDROLASE"/>
    <property type="match status" value="1"/>
</dbReference>
<organism evidence="3 4">
    <name type="scientific">Roseivirga spongicola</name>
    <dbReference type="NCBI Taxonomy" id="333140"/>
    <lineage>
        <taxon>Bacteria</taxon>
        <taxon>Pseudomonadati</taxon>
        <taxon>Bacteroidota</taxon>
        <taxon>Cytophagia</taxon>
        <taxon>Cytophagales</taxon>
        <taxon>Roseivirgaceae</taxon>
        <taxon>Roseivirga</taxon>
    </lineage>
</organism>
<keyword evidence="1" id="KW-0472">Membrane</keyword>
<feature type="transmembrane region" description="Helical" evidence="1">
    <location>
        <begin position="155"/>
        <end position="173"/>
    </location>
</feature>
<dbReference type="InterPro" id="IPR036938">
    <property type="entry name" value="PAP2/HPO_sf"/>
</dbReference>
<feature type="domain" description="Phosphatidic acid phosphatase type 2/haloperoxidase" evidence="2">
    <location>
        <begin position="76"/>
        <end position="194"/>
    </location>
</feature>
<dbReference type="Pfam" id="PF01569">
    <property type="entry name" value="PAP2"/>
    <property type="match status" value="1"/>
</dbReference>
<reference evidence="3 4" key="1">
    <citation type="submission" date="2016-01" db="EMBL/GenBank/DDBJ databases">
        <title>Genome sequencing of Roseivirga spongicola UST030701-084.</title>
        <authorList>
            <person name="Selvaratnam C."/>
            <person name="Thevarajoo S."/>
            <person name="Goh K.M."/>
            <person name="Ee R."/>
            <person name="Chan K.-G."/>
            <person name="Chong C.S."/>
        </authorList>
    </citation>
    <scope>NUCLEOTIDE SEQUENCE [LARGE SCALE GENOMIC DNA]</scope>
    <source>
        <strain evidence="3 4">UST030701-084</strain>
    </source>
</reference>
<proteinExistence type="predicted"/>
<dbReference type="Gene3D" id="1.20.144.10">
    <property type="entry name" value="Phosphatidic acid phosphatase type 2/haloperoxidase"/>
    <property type="match status" value="1"/>
</dbReference>
<name>A0A150X4J0_9BACT</name>
<feature type="transmembrane region" description="Helical" evidence="1">
    <location>
        <begin position="179"/>
        <end position="198"/>
    </location>
</feature>
<protein>
    <recommendedName>
        <fullName evidence="2">Phosphatidic acid phosphatase type 2/haloperoxidase domain-containing protein</fullName>
    </recommendedName>
</protein>
<evidence type="ECO:0000313" key="3">
    <source>
        <dbReference type="EMBL" id="KYG73646.1"/>
    </source>
</evidence>
<dbReference type="OrthoDB" id="9773582at2"/>
<feature type="transmembrane region" description="Helical" evidence="1">
    <location>
        <begin position="76"/>
        <end position="97"/>
    </location>
</feature>
<evidence type="ECO:0000259" key="2">
    <source>
        <dbReference type="SMART" id="SM00014"/>
    </source>
</evidence>
<evidence type="ECO:0000256" key="1">
    <source>
        <dbReference type="SAM" id="Phobius"/>
    </source>
</evidence>
<dbReference type="RefSeq" id="WP_068222235.1">
    <property type="nucleotide sequence ID" value="NZ_CP139724.1"/>
</dbReference>
<accession>A0A150X4J0</accession>
<sequence>MKSDLFGTTIHWLTAIYFVLGGILMVFTAHGDVVLWLNDNHSVFSDFFFKYWTHVGDGFVLAIVALGYLFLNYHKFLTLLIAIVFQTIFVHIFKQWLYAGEPRPKLYFEDQLDTLNFVDGVTVRSFDAFPSGHTASAFTLAFFLMLVIRSTTWRVVFFFSAVLVGVSRMYILQHFARDVYFGSLFGILSVVLAYMIMAPKSEYPKLQKGLLRK</sequence>
<dbReference type="Proteomes" id="UP000075606">
    <property type="component" value="Unassembled WGS sequence"/>
</dbReference>
<dbReference type="STRING" id="333140.AWW68_13230"/>
<dbReference type="AlphaFoldDB" id="A0A150X4J0"/>
<keyword evidence="1" id="KW-0812">Transmembrane</keyword>
<feature type="transmembrane region" description="Helical" evidence="1">
    <location>
        <begin position="51"/>
        <end position="71"/>
    </location>
</feature>
<keyword evidence="1" id="KW-1133">Transmembrane helix</keyword>
<comment type="caution">
    <text evidence="3">The sequence shown here is derived from an EMBL/GenBank/DDBJ whole genome shotgun (WGS) entry which is preliminary data.</text>
</comment>
<keyword evidence="4" id="KW-1185">Reference proteome</keyword>
<feature type="transmembrane region" description="Helical" evidence="1">
    <location>
        <begin position="12"/>
        <end position="31"/>
    </location>
</feature>
<dbReference type="EMBL" id="LRPC01000028">
    <property type="protein sequence ID" value="KYG73646.1"/>
    <property type="molecule type" value="Genomic_DNA"/>
</dbReference>
<dbReference type="SMART" id="SM00014">
    <property type="entry name" value="acidPPc"/>
    <property type="match status" value="1"/>
</dbReference>
<gene>
    <name evidence="3" type="ORF">AWW68_13230</name>
</gene>
<evidence type="ECO:0000313" key="4">
    <source>
        <dbReference type="Proteomes" id="UP000075606"/>
    </source>
</evidence>
<dbReference type="SUPFAM" id="SSF48317">
    <property type="entry name" value="Acid phosphatase/Vanadium-dependent haloperoxidase"/>
    <property type="match status" value="1"/>
</dbReference>
<dbReference type="InterPro" id="IPR000326">
    <property type="entry name" value="PAP2/HPO"/>
</dbReference>